<comment type="function">
    <text evidence="9">Component of the transport system for branched-chain amino acids.</text>
</comment>
<feature type="transmembrane region" description="Helical" evidence="9">
    <location>
        <begin position="273"/>
        <end position="294"/>
    </location>
</feature>
<feature type="transmembrane region" description="Helical" evidence="9">
    <location>
        <begin position="7"/>
        <end position="26"/>
    </location>
</feature>
<dbReference type="PANTHER" id="PTHR30588">
    <property type="entry name" value="BRANCHED-CHAIN AMINO ACID TRANSPORT SYSTEM 2 CARRIER PROTEIN"/>
    <property type="match status" value="1"/>
</dbReference>
<keyword evidence="7 9" id="KW-1133">Transmembrane helix</keyword>
<keyword evidence="8 9" id="KW-0472">Membrane</keyword>
<evidence type="ECO:0000313" key="11">
    <source>
        <dbReference type="Proteomes" id="UP000184423"/>
    </source>
</evidence>
<feature type="transmembrane region" description="Helical" evidence="9">
    <location>
        <begin position="333"/>
        <end position="354"/>
    </location>
</feature>
<feature type="transmembrane region" description="Helical" evidence="9">
    <location>
        <begin position="111"/>
        <end position="133"/>
    </location>
</feature>
<keyword evidence="11" id="KW-1185">Reference proteome</keyword>
<dbReference type="GO" id="GO:0005886">
    <property type="term" value="C:plasma membrane"/>
    <property type="evidence" value="ECO:0007669"/>
    <property type="project" value="UniProtKB-SubCell"/>
</dbReference>
<keyword evidence="5 9" id="KW-0812">Transmembrane</keyword>
<accession>A0A1M5A2W5</accession>
<dbReference type="AlphaFoldDB" id="A0A1M5A2W5"/>
<sequence>MKKFNDVLVIGLALFAMFFGAGNLIFPPYIGLLSGDRWFISLIGFLLTGIGLPLIGIIVMSKNDGKFENFAGKVGTNFSKGLGIIIMLAIGPLLAIPRTGATTYEMAIKPIFPGVSPIVVTTIYFAINLYLVINPSSVVDKIGKILTPVLLTMLAIIIFKGITTPIGTPVSTGIENPFSKSFAEGYQTMDALASTVFAGIVIASVVAKGYKDTKDQVKLTLLAGVIAATGLLLVYGGLMYLGATASGIANADISKTQLTIMITEKLLGTFGKVALGIAVGFACLTTSVGLTATAGEFFSGLTNNKLSYKLVVTVVTIFSAVVSNFGVEKIVKLAVPLLVTVYPVVIVLIILNIFDEFIKNKNCYAGAVYLTLIVSIVDGLAAIGVNLKGVQAMIAKLPFASASFAWIVPALVGFIIPLIFSKKKQTNN</sequence>
<evidence type="ECO:0000256" key="9">
    <source>
        <dbReference type="RuleBase" id="RU362122"/>
    </source>
</evidence>
<name>A0A1M5A2W5_9CLOT</name>
<feature type="transmembrane region" description="Helical" evidence="9">
    <location>
        <begin position="145"/>
        <end position="166"/>
    </location>
</feature>
<evidence type="ECO:0000256" key="3">
    <source>
        <dbReference type="ARBA" id="ARBA00022448"/>
    </source>
</evidence>
<evidence type="ECO:0000256" key="8">
    <source>
        <dbReference type="ARBA" id="ARBA00023136"/>
    </source>
</evidence>
<dbReference type="PANTHER" id="PTHR30588:SF0">
    <property type="entry name" value="BRANCHED-CHAIN AMINO ACID PERMEASE BRNQ"/>
    <property type="match status" value="1"/>
</dbReference>
<dbReference type="EMBL" id="FQVG01000046">
    <property type="protein sequence ID" value="SHF24633.1"/>
    <property type="molecule type" value="Genomic_DNA"/>
</dbReference>
<dbReference type="GO" id="GO:0005304">
    <property type="term" value="F:L-valine transmembrane transporter activity"/>
    <property type="evidence" value="ECO:0007669"/>
    <property type="project" value="TreeGrafter"/>
</dbReference>
<proteinExistence type="inferred from homology"/>
<dbReference type="GO" id="GO:0015820">
    <property type="term" value="P:L-leucine transport"/>
    <property type="evidence" value="ECO:0007669"/>
    <property type="project" value="TreeGrafter"/>
</dbReference>
<organism evidence="10 11">
    <name type="scientific">Caloramator proteoclasticus DSM 10124</name>
    <dbReference type="NCBI Taxonomy" id="1121262"/>
    <lineage>
        <taxon>Bacteria</taxon>
        <taxon>Bacillati</taxon>
        <taxon>Bacillota</taxon>
        <taxon>Clostridia</taxon>
        <taxon>Eubacteriales</taxon>
        <taxon>Clostridiaceae</taxon>
        <taxon>Caloramator</taxon>
    </lineage>
</organism>
<evidence type="ECO:0000256" key="6">
    <source>
        <dbReference type="ARBA" id="ARBA00022970"/>
    </source>
</evidence>
<dbReference type="InterPro" id="IPR004685">
    <property type="entry name" value="Brnchd-chn_aa_trnsp_Livcs"/>
</dbReference>
<keyword evidence="6 9" id="KW-0029">Amino-acid transport</keyword>
<dbReference type="Proteomes" id="UP000184423">
    <property type="component" value="Unassembled WGS sequence"/>
</dbReference>
<evidence type="ECO:0000256" key="4">
    <source>
        <dbReference type="ARBA" id="ARBA00022475"/>
    </source>
</evidence>
<comment type="similarity">
    <text evidence="2 9">Belongs to the branched chain amino acid transporter family.</text>
</comment>
<dbReference type="GO" id="GO:0015818">
    <property type="term" value="P:isoleucine transport"/>
    <property type="evidence" value="ECO:0007669"/>
    <property type="project" value="TreeGrafter"/>
</dbReference>
<dbReference type="Pfam" id="PF05525">
    <property type="entry name" value="Branch_AA_trans"/>
    <property type="match status" value="1"/>
</dbReference>
<feature type="transmembrane region" description="Helical" evidence="9">
    <location>
        <begin position="38"/>
        <end position="60"/>
    </location>
</feature>
<comment type="subcellular location">
    <subcellularLocation>
        <location evidence="1 9">Cell membrane</location>
        <topology evidence="1 9">Multi-pass membrane protein</topology>
    </subcellularLocation>
</comment>
<evidence type="ECO:0000256" key="2">
    <source>
        <dbReference type="ARBA" id="ARBA00008540"/>
    </source>
</evidence>
<evidence type="ECO:0000256" key="1">
    <source>
        <dbReference type="ARBA" id="ARBA00004651"/>
    </source>
</evidence>
<feature type="transmembrane region" description="Helical" evidence="9">
    <location>
        <begin position="306"/>
        <end position="327"/>
    </location>
</feature>
<feature type="transmembrane region" description="Helical" evidence="9">
    <location>
        <begin position="399"/>
        <end position="420"/>
    </location>
</feature>
<keyword evidence="4" id="KW-1003">Cell membrane</keyword>
<dbReference type="NCBIfam" id="TIGR00796">
    <property type="entry name" value="livcs"/>
    <property type="match status" value="1"/>
</dbReference>
<reference evidence="11" key="1">
    <citation type="submission" date="2016-11" db="EMBL/GenBank/DDBJ databases">
        <authorList>
            <person name="Varghese N."/>
            <person name="Submissions S."/>
        </authorList>
    </citation>
    <scope>NUCLEOTIDE SEQUENCE [LARGE SCALE GENOMIC DNA]</scope>
    <source>
        <strain evidence="11">DSM 10124</strain>
    </source>
</reference>
<gene>
    <name evidence="10" type="ORF">SAMN02746091_02083</name>
</gene>
<feature type="transmembrane region" description="Helical" evidence="9">
    <location>
        <begin position="81"/>
        <end position="99"/>
    </location>
</feature>
<feature type="transmembrane region" description="Helical" evidence="9">
    <location>
        <begin position="219"/>
        <end position="241"/>
    </location>
</feature>
<dbReference type="GO" id="GO:0015190">
    <property type="term" value="F:L-leucine transmembrane transporter activity"/>
    <property type="evidence" value="ECO:0007669"/>
    <property type="project" value="TreeGrafter"/>
</dbReference>
<evidence type="ECO:0000256" key="7">
    <source>
        <dbReference type="ARBA" id="ARBA00022989"/>
    </source>
</evidence>
<evidence type="ECO:0000256" key="5">
    <source>
        <dbReference type="ARBA" id="ARBA00022692"/>
    </source>
</evidence>
<feature type="transmembrane region" description="Helical" evidence="9">
    <location>
        <begin position="186"/>
        <end position="207"/>
    </location>
</feature>
<keyword evidence="3 9" id="KW-0813">Transport</keyword>
<protein>
    <recommendedName>
        <fullName evidence="9">Branched-chain amino acid transport system carrier protein</fullName>
    </recommendedName>
</protein>
<evidence type="ECO:0000313" key="10">
    <source>
        <dbReference type="EMBL" id="SHF24633.1"/>
    </source>
</evidence>
<feature type="transmembrane region" description="Helical" evidence="9">
    <location>
        <begin position="366"/>
        <end position="387"/>
    </location>
</feature>
<dbReference type="RefSeq" id="WP_073249546.1">
    <property type="nucleotide sequence ID" value="NZ_FQVG01000046.1"/>
</dbReference>
<dbReference type="GO" id="GO:0015188">
    <property type="term" value="F:L-isoleucine transmembrane transporter activity"/>
    <property type="evidence" value="ECO:0007669"/>
    <property type="project" value="TreeGrafter"/>
</dbReference>